<dbReference type="SMART" id="SM01041">
    <property type="entry name" value="BRO1"/>
    <property type="match status" value="1"/>
</dbReference>
<dbReference type="InterPro" id="IPR038898">
    <property type="entry name" value="BROX"/>
</dbReference>
<dbReference type="PANTHER" id="PTHR23032:SF13">
    <property type="entry name" value="BRO1 DOMAIN-CONTAINING PROTEIN BROX"/>
    <property type="match status" value="1"/>
</dbReference>
<feature type="compositionally biased region" description="Basic and acidic residues" evidence="2">
    <location>
        <begin position="386"/>
        <end position="422"/>
    </location>
</feature>
<evidence type="ECO:0000256" key="1">
    <source>
        <dbReference type="ARBA" id="ARBA00008901"/>
    </source>
</evidence>
<dbReference type="PANTHER" id="PTHR23032">
    <property type="entry name" value="BRO1 DOMAIN-CONTAINING PROTEIN BROX"/>
    <property type="match status" value="1"/>
</dbReference>
<dbReference type="EMBL" id="LUCH01001116">
    <property type="protein sequence ID" value="KAF5403638.1"/>
    <property type="molecule type" value="Genomic_DNA"/>
</dbReference>
<evidence type="ECO:0000313" key="5">
    <source>
        <dbReference type="Proteomes" id="UP000748531"/>
    </source>
</evidence>
<organism evidence="4 5">
    <name type="scientific">Paragonimus heterotremus</name>
    <dbReference type="NCBI Taxonomy" id="100268"/>
    <lineage>
        <taxon>Eukaryota</taxon>
        <taxon>Metazoa</taxon>
        <taxon>Spiralia</taxon>
        <taxon>Lophotrochozoa</taxon>
        <taxon>Platyhelminthes</taxon>
        <taxon>Trematoda</taxon>
        <taxon>Digenea</taxon>
        <taxon>Plagiorchiida</taxon>
        <taxon>Troglotremata</taxon>
        <taxon>Troglotrematidae</taxon>
        <taxon>Paragonimus</taxon>
    </lineage>
</organism>
<keyword evidence="5" id="KW-1185">Reference proteome</keyword>
<dbReference type="AlphaFoldDB" id="A0A8J4SPR4"/>
<dbReference type="PROSITE" id="PS51180">
    <property type="entry name" value="BRO1"/>
    <property type="match status" value="1"/>
</dbReference>
<protein>
    <submittedName>
        <fullName evidence="4">BRO1 domain and CAAX motif containing</fullName>
    </submittedName>
</protein>
<dbReference type="OrthoDB" id="10266451at2759"/>
<evidence type="ECO:0000259" key="3">
    <source>
        <dbReference type="PROSITE" id="PS51180"/>
    </source>
</evidence>
<gene>
    <name evidence="4" type="ORF">PHET_02927</name>
</gene>
<dbReference type="InterPro" id="IPR038499">
    <property type="entry name" value="BRO1_sf"/>
</dbReference>
<name>A0A8J4SPR4_9TREM</name>
<proteinExistence type="inferred from homology"/>
<sequence length="429" mass="47820">MSNWFHRNPLKATSKVTFELGAMAESISARHICSDAASQRANILKLMGDASVDSDTMISRASNYISILMGFVNPPENSQETTNKLRGAILFKWSNSAEAKHSPPIVEPDALFEVCSMLFTVALWLTKHAAKVAAKDEVSQDEAKDVHLSLRQAAGIFLVLKEKYTQNLLAPPKPGHDLHTDILDAYIYQSTAEAQEITVARAIELKHDAGLIASVAKETAAVYEKSSFALKPYDLKVMGKWLKYLEFKKHCYDTCAYIYYAEHLLKQEKAGLALAVIAEAEKTYKQSLEVAKAYARADGVGLSAKPADHCFFRRLGTMVESTRRKLERENGIIFHQRVPTAAPTFDLKAKFGVAEPKTPDIDFTPDPRWKDAYNGFNETKLLESITTRDARAKQHKEKSDRDAPVEPIPEKPIFHTDKDPKTDSGCVLS</sequence>
<evidence type="ECO:0000256" key="2">
    <source>
        <dbReference type="SAM" id="MobiDB-lite"/>
    </source>
</evidence>
<accession>A0A8J4SPR4</accession>
<feature type="domain" description="BRO1" evidence="3">
    <location>
        <begin position="83"/>
        <end position="410"/>
    </location>
</feature>
<dbReference type="Proteomes" id="UP000748531">
    <property type="component" value="Unassembled WGS sequence"/>
</dbReference>
<comment type="similarity">
    <text evidence="1">Belongs to the BROX family.</text>
</comment>
<dbReference type="Gene3D" id="1.25.40.280">
    <property type="entry name" value="alix/aip1 like domains"/>
    <property type="match status" value="1"/>
</dbReference>
<comment type="caution">
    <text evidence="4">The sequence shown here is derived from an EMBL/GenBank/DDBJ whole genome shotgun (WGS) entry which is preliminary data.</text>
</comment>
<dbReference type="InterPro" id="IPR004328">
    <property type="entry name" value="BRO1_dom"/>
</dbReference>
<evidence type="ECO:0000313" key="4">
    <source>
        <dbReference type="EMBL" id="KAF5403638.1"/>
    </source>
</evidence>
<dbReference type="Pfam" id="PF03097">
    <property type="entry name" value="BRO1"/>
    <property type="match status" value="1"/>
</dbReference>
<feature type="region of interest" description="Disordered" evidence="2">
    <location>
        <begin position="384"/>
        <end position="429"/>
    </location>
</feature>
<reference evidence="4" key="1">
    <citation type="submission" date="2019-05" db="EMBL/GenBank/DDBJ databases">
        <title>Annotation for the trematode Paragonimus heterotremus.</title>
        <authorList>
            <person name="Choi Y.-J."/>
        </authorList>
    </citation>
    <scope>NUCLEOTIDE SEQUENCE</scope>
    <source>
        <strain evidence="4">LC</strain>
    </source>
</reference>